<dbReference type="EMBL" id="JARAOO010000003">
    <property type="protein sequence ID" value="KAJ7977288.1"/>
    <property type="molecule type" value="Genomic_DNA"/>
</dbReference>
<sequence length="176" mass="20347">MAVRHRKTKAPAEWWKSFGAETPNLQQFAIKVLSLTCSSSGCERNCSVFENVHSKKRNRLAQERLSDLVYIKYNRALMRRYKLREKIDPISLKDIDDSNKWLIGRIEEEQNDLVYSDDDLTWLDVSVASGADEGRSNTRVTSRTFMSSSSTTKNHAHEHEELLEEDDEDYNSNDAD</sequence>
<dbReference type="PANTHER" id="PTHR32166:SF74">
    <property type="entry name" value="OS05G0256350 PROTEIN"/>
    <property type="match status" value="1"/>
</dbReference>
<organism evidence="3 4">
    <name type="scientific">Quillaja saponaria</name>
    <name type="common">Soap bark tree</name>
    <dbReference type="NCBI Taxonomy" id="32244"/>
    <lineage>
        <taxon>Eukaryota</taxon>
        <taxon>Viridiplantae</taxon>
        <taxon>Streptophyta</taxon>
        <taxon>Embryophyta</taxon>
        <taxon>Tracheophyta</taxon>
        <taxon>Spermatophyta</taxon>
        <taxon>Magnoliopsida</taxon>
        <taxon>eudicotyledons</taxon>
        <taxon>Gunneridae</taxon>
        <taxon>Pentapetalae</taxon>
        <taxon>rosids</taxon>
        <taxon>fabids</taxon>
        <taxon>Fabales</taxon>
        <taxon>Quillajaceae</taxon>
        <taxon>Quillaja</taxon>
    </lineage>
</organism>
<evidence type="ECO:0000313" key="4">
    <source>
        <dbReference type="Proteomes" id="UP001163823"/>
    </source>
</evidence>
<keyword evidence="4" id="KW-1185">Reference proteome</keyword>
<dbReference type="SUPFAM" id="SSF53098">
    <property type="entry name" value="Ribonuclease H-like"/>
    <property type="match status" value="1"/>
</dbReference>
<dbReference type="Pfam" id="PF05699">
    <property type="entry name" value="Dimer_Tnp_hAT"/>
    <property type="match status" value="1"/>
</dbReference>
<accession>A0AAD7VIS9</accession>
<evidence type="ECO:0000256" key="1">
    <source>
        <dbReference type="SAM" id="MobiDB-lite"/>
    </source>
</evidence>
<dbReference type="Proteomes" id="UP001163823">
    <property type="component" value="Chromosome 3"/>
</dbReference>
<dbReference type="GO" id="GO:0046983">
    <property type="term" value="F:protein dimerization activity"/>
    <property type="evidence" value="ECO:0007669"/>
    <property type="project" value="InterPro"/>
</dbReference>
<evidence type="ECO:0000313" key="3">
    <source>
        <dbReference type="EMBL" id="KAJ7977288.1"/>
    </source>
</evidence>
<feature type="compositionally biased region" description="Low complexity" evidence="1">
    <location>
        <begin position="138"/>
        <end position="152"/>
    </location>
</feature>
<feature type="compositionally biased region" description="Acidic residues" evidence="1">
    <location>
        <begin position="161"/>
        <end position="176"/>
    </location>
</feature>
<dbReference type="PANTHER" id="PTHR32166">
    <property type="entry name" value="OSJNBA0013A04.12 PROTEIN"/>
    <property type="match status" value="1"/>
</dbReference>
<dbReference type="AlphaFoldDB" id="A0AAD7VIS9"/>
<gene>
    <name evidence="3" type="ORF">O6P43_006939</name>
</gene>
<reference evidence="3" key="1">
    <citation type="journal article" date="2023" name="Science">
        <title>Elucidation of the pathway for biosynthesis of saponin adjuvants from the soapbark tree.</title>
        <authorList>
            <person name="Reed J."/>
            <person name="Orme A."/>
            <person name="El-Demerdash A."/>
            <person name="Owen C."/>
            <person name="Martin L.B.B."/>
            <person name="Misra R.C."/>
            <person name="Kikuchi S."/>
            <person name="Rejzek M."/>
            <person name="Martin A.C."/>
            <person name="Harkess A."/>
            <person name="Leebens-Mack J."/>
            <person name="Louveau T."/>
            <person name="Stephenson M.J."/>
            <person name="Osbourn A."/>
        </authorList>
    </citation>
    <scope>NUCLEOTIDE SEQUENCE</scope>
    <source>
        <strain evidence="3">S10</strain>
    </source>
</reference>
<proteinExistence type="predicted"/>
<dbReference type="InterPro" id="IPR012337">
    <property type="entry name" value="RNaseH-like_sf"/>
</dbReference>
<feature type="domain" description="HAT C-terminal dimerisation" evidence="2">
    <location>
        <begin position="10"/>
        <end position="74"/>
    </location>
</feature>
<name>A0AAD7VIS9_QUISA</name>
<evidence type="ECO:0000259" key="2">
    <source>
        <dbReference type="Pfam" id="PF05699"/>
    </source>
</evidence>
<feature type="region of interest" description="Disordered" evidence="1">
    <location>
        <begin position="132"/>
        <end position="176"/>
    </location>
</feature>
<comment type="caution">
    <text evidence="3">The sequence shown here is derived from an EMBL/GenBank/DDBJ whole genome shotgun (WGS) entry which is preliminary data.</text>
</comment>
<dbReference type="InterPro" id="IPR008906">
    <property type="entry name" value="HATC_C_dom"/>
</dbReference>
<dbReference type="KEGG" id="qsa:O6P43_006939"/>
<protein>
    <submittedName>
        <fullName evidence="3">HAT transposon superfamily protein</fullName>
    </submittedName>
</protein>